<evidence type="ECO:0000256" key="1">
    <source>
        <dbReference type="SAM" id="MobiDB-lite"/>
    </source>
</evidence>
<evidence type="ECO:0000313" key="2">
    <source>
        <dbReference type="EMBL" id="SEH59744.1"/>
    </source>
</evidence>
<name>A0A1H6JD22_9EURY</name>
<dbReference type="STRING" id="1267564.SAMN05192561_1117"/>
<dbReference type="OrthoDB" id="232948at2157"/>
<organism evidence="2 3">
    <name type="scientific">Halopenitus malekzadehii</name>
    <dbReference type="NCBI Taxonomy" id="1267564"/>
    <lineage>
        <taxon>Archaea</taxon>
        <taxon>Methanobacteriati</taxon>
        <taxon>Methanobacteriota</taxon>
        <taxon>Stenosarchaea group</taxon>
        <taxon>Halobacteria</taxon>
        <taxon>Halobacteriales</taxon>
        <taxon>Haloferacaceae</taxon>
        <taxon>Halopenitus</taxon>
    </lineage>
</organism>
<proteinExistence type="predicted"/>
<gene>
    <name evidence="2" type="ORF">SAMN05192561_1117</name>
</gene>
<feature type="compositionally biased region" description="Acidic residues" evidence="1">
    <location>
        <begin position="461"/>
        <end position="472"/>
    </location>
</feature>
<dbReference type="InterPro" id="IPR013783">
    <property type="entry name" value="Ig-like_fold"/>
</dbReference>
<accession>A0A1H6JD22</accession>
<sequence length="543" mass="57040">MTRRSVRGAIWGIVIAIAIAGMAGVVVGDVQNTSVSVDGTELAAGDTVRVDGHPTLDVSIEADTAIDLVEVRVNGDIRESFEPGSESFSRTLDVEMDDGENTLEIITNAGGTSTYEATVHKDSTSPYLRYTSPFSTPDLSSPPESTTVGDAQVTLAADIVDEFGVESIVIERRHDYIFASQRETTRESYEISNPGGSFSQELFLGDGENQITATYTDETGNTRVHEFVLYVDDTEQPTMDLTVPERTGTDEVRVQGTVTDNVKLDRVELEGPTGSTTQVLQSTHAEPNRDRLSTEVNTVVSLNEGENDITITAVDAAGNTIERDYTIVYDRDIDPAVTFDQERTTVENGDVSVVGRVDRGEIDSVTIESVNPETDEIIDIVRAYGGDETTSRVDLDHQLAAADGETLVRVIVTDSQGDQHEETITVSGGGASTSGADDGSTDDTDGSSTQVTAETPGSFDADSDDGGSDDGDGSSNAGDDTGDTDGSSGGETTEDASGSGSNDADDSGSNGGGNETSGSIPGFSVVTALLAFLLIGARLRGAE</sequence>
<dbReference type="RefSeq" id="WP_092817534.1">
    <property type="nucleotide sequence ID" value="NZ_FNWU01000011.1"/>
</dbReference>
<dbReference type="Proteomes" id="UP000199215">
    <property type="component" value="Unassembled WGS sequence"/>
</dbReference>
<dbReference type="Gene3D" id="2.60.40.10">
    <property type="entry name" value="Immunoglobulins"/>
    <property type="match status" value="2"/>
</dbReference>
<evidence type="ECO:0000313" key="3">
    <source>
        <dbReference type="Proteomes" id="UP000199215"/>
    </source>
</evidence>
<dbReference type="EMBL" id="FNWU01000011">
    <property type="protein sequence ID" value="SEH59744.1"/>
    <property type="molecule type" value="Genomic_DNA"/>
</dbReference>
<protein>
    <submittedName>
        <fullName evidence="2">Uncharacterized protein</fullName>
    </submittedName>
</protein>
<keyword evidence="3" id="KW-1185">Reference proteome</keyword>
<dbReference type="AlphaFoldDB" id="A0A1H6JD22"/>
<feature type="region of interest" description="Disordered" evidence="1">
    <location>
        <begin position="414"/>
        <end position="521"/>
    </location>
</feature>
<reference evidence="2 3" key="1">
    <citation type="submission" date="2016-10" db="EMBL/GenBank/DDBJ databases">
        <authorList>
            <person name="de Groot N.N."/>
        </authorList>
    </citation>
    <scope>NUCLEOTIDE SEQUENCE [LARGE SCALE GENOMIC DNA]</scope>
    <source>
        <strain evidence="2 3">IBRC-M10418</strain>
    </source>
</reference>